<dbReference type="Pfam" id="PF05834">
    <property type="entry name" value="Lycopene_cycl"/>
    <property type="match status" value="1"/>
</dbReference>
<dbReference type="EMBL" id="JBHLTL010000004">
    <property type="protein sequence ID" value="MFC0589075.1"/>
    <property type="molecule type" value="Genomic_DNA"/>
</dbReference>
<dbReference type="Gene3D" id="3.50.50.60">
    <property type="entry name" value="FAD/NAD(P)-binding domain"/>
    <property type="match status" value="1"/>
</dbReference>
<keyword evidence="3" id="KW-1185">Reference proteome</keyword>
<organism evidence="2 3">
    <name type="scientific">Novosphingobium aquiterrae</name>
    <dbReference type="NCBI Taxonomy" id="624388"/>
    <lineage>
        <taxon>Bacteria</taxon>
        <taxon>Pseudomonadati</taxon>
        <taxon>Pseudomonadota</taxon>
        <taxon>Alphaproteobacteria</taxon>
        <taxon>Sphingomonadales</taxon>
        <taxon>Sphingomonadaceae</taxon>
        <taxon>Novosphingobium</taxon>
    </lineage>
</organism>
<dbReference type="NCBIfam" id="TIGR01789">
    <property type="entry name" value="lycopene_cycl"/>
    <property type="match status" value="1"/>
</dbReference>
<dbReference type="EC" id="5.5.1.19" evidence="2"/>
<evidence type="ECO:0000313" key="3">
    <source>
        <dbReference type="Proteomes" id="UP001589943"/>
    </source>
</evidence>
<name>A0ABV6PGW0_9SPHN</name>
<protein>
    <submittedName>
        <fullName evidence="2">Lycopene beta-cyclase CrtY</fullName>
        <ecNumber evidence="2">5.5.1.19</ecNumber>
    </submittedName>
</protein>
<dbReference type="RefSeq" id="WP_379480581.1">
    <property type="nucleotide sequence ID" value="NZ_JBHLTL010000004.1"/>
</dbReference>
<comment type="caution">
    <text evidence="2">The sequence shown here is derived from an EMBL/GenBank/DDBJ whole genome shotgun (WGS) entry which is preliminary data.</text>
</comment>
<dbReference type="NCBIfam" id="TIGR01790">
    <property type="entry name" value="carotene-cycl"/>
    <property type="match status" value="1"/>
</dbReference>
<dbReference type="GO" id="GO:0016853">
    <property type="term" value="F:isomerase activity"/>
    <property type="evidence" value="ECO:0007669"/>
    <property type="project" value="UniProtKB-KW"/>
</dbReference>
<evidence type="ECO:0000256" key="1">
    <source>
        <dbReference type="ARBA" id="ARBA00006599"/>
    </source>
</evidence>
<keyword evidence="2" id="KW-0413">Isomerase</keyword>
<dbReference type="Proteomes" id="UP001589943">
    <property type="component" value="Unassembled WGS sequence"/>
</dbReference>
<sequence length="382" mass="42047">MADDKPLVIIGGGLAGSLAALCLAQRQPDMPLLLLEAGETFGGNHTWSFFDSDVPSATRDIVESLEPVRWARHRVRFPLRERMFESAYNAIGAPALDRLVRTRLPAGSWRLDTAVATIAPDHVVLRSGERIAARGVIDARGPDGPMPGLELGWQKFVGIEFAAQAPEPDCATVMDATIPQCDGYRFVYVLPMAADRVLVEDTYYSSSATLDVDAISNRVRVLGAERGLSGPEMRQESGVLPILIGGDPDRFWPESDPIPRLGLRAGVFHATTGYSFGLALQTAAALAERNGAFDSASLASWTRDRFTQHWRQMRFFRVLNRMLFHAAAPDERYKVFEHFYRLPIDLVLRFYAGTPTLSDRMRILSGRPPVPIGAAVASLLRG</sequence>
<dbReference type="InterPro" id="IPR008461">
    <property type="entry name" value="CrtY"/>
</dbReference>
<proteinExistence type="inferred from homology"/>
<accession>A0ABV6PGW0</accession>
<reference evidence="2 3" key="1">
    <citation type="submission" date="2024-09" db="EMBL/GenBank/DDBJ databases">
        <authorList>
            <person name="Sun Q."/>
            <person name="Mori K."/>
        </authorList>
    </citation>
    <scope>NUCLEOTIDE SEQUENCE [LARGE SCALE GENOMIC DNA]</scope>
    <source>
        <strain evidence="2 3">NCAIM B.02537</strain>
    </source>
</reference>
<evidence type="ECO:0000313" key="2">
    <source>
        <dbReference type="EMBL" id="MFC0589075.1"/>
    </source>
</evidence>
<dbReference type="SUPFAM" id="SSF51905">
    <property type="entry name" value="FAD/NAD(P)-binding domain"/>
    <property type="match status" value="1"/>
</dbReference>
<dbReference type="InterPro" id="IPR010108">
    <property type="entry name" value="Lycopene_cyclase_b/e"/>
</dbReference>
<dbReference type="InterPro" id="IPR036188">
    <property type="entry name" value="FAD/NAD-bd_sf"/>
</dbReference>
<comment type="similarity">
    <text evidence="1">Belongs to the lycopene cyclase family.</text>
</comment>
<gene>
    <name evidence="2" type="primary">crtY</name>
    <name evidence="2" type="ORF">ACFFF7_06585</name>
</gene>